<dbReference type="EMBL" id="AVOT02017043">
    <property type="protein sequence ID" value="MBW0502856.1"/>
    <property type="molecule type" value="Genomic_DNA"/>
</dbReference>
<dbReference type="Proteomes" id="UP000765509">
    <property type="component" value="Unassembled WGS sequence"/>
</dbReference>
<evidence type="ECO:0000313" key="2">
    <source>
        <dbReference type="Proteomes" id="UP000765509"/>
    </source>
</evidence>
<name>A0A9Q3HF91_9BASI</name>
<dbReference type="AlphaFoldDB" id="A0A9Q3HF91"/>
<evidence type="ECO:0000313" key="1">
    <source>
        <dbReference type="EMBL" id="MBW0502856.1"/>
    </source>
</evidence>
<sequence>MPKHSTPLTEAKLSVKGSLTPFPRENVISVRNIPKLEEWPTISGEGEYNPIEFIRTIGMFQEDFHIPDGILVGKLPSLFTRPAKKWYYKMRQDHGKHDWPWWNSEIITKWANNSWRIKM</sequence>
<accession>A0A9Q3HF91</accession>
<comment type="caution">
    <text evidence="1">The sequence shown here is derived from an EMBL/GenBank/DDBJ whole genome shotgun (WGS) entry which is preliminary data.</text>
</comment>
<gene>
    <name evidence="1" type="ORF">O181_042571</name>
</gene>
<proteinExistence type="predicted"/>
<protein>
    <submittedName>
        <fullName evidence="1">Uncharacterized protein</fullName>
    </submittedName>
</protein>
<organism evidence="1 2">
    <name type="scientific">Austropuccinia psidii MF-1</name>
    <dbReference type="NCBI Taxonomy" id="1389203"/>
    <lineage>
        <taxon>Eukaryota</taxon>
        <taxon>Fungi</taxon>
        <taxon>Dikarya</taxon>
        <taxon>Basidiomycota</taxon>
        <taxon>Pucciniomycotina</taxon>
        <taxon>Pucciniomycetes</taxon>
        <taxon>Pucciniales</taxon>
        <taxon>Sphaerophragmiaceae</taxon>
        <taxon>Austropuccinia</taxon>
    </lineage>
</organism>
<keyword evidence="2" id="KW-1185">Reference proteome</keyword>
<reference evidence="1" key="1">
    <citation type="submission" date="2021-03" db="EMBL/GenBank/DDBJ databases">
        <title>Draft genome sequence of rust myrtle Austropuccinia psidii MF-1, a brazilian biotype.</title>
        <authorList>
            <person name="Quecine M.C."/>
            <person name="Pachon D.M.R."/>
            <person name="Bonatelli M.L."/>
            <person name="Correr F.H."/>
            <person name="Franceschini L.M."/>
            <person name="Leite T.F."/>
            <person name="Margarido G.R.A."/>
            <person name="Almeida C.A."/>
            <person name="Ferrarezi J.A."/>
            <person name="Labate C.A."/>
        </authorList>
    </citation>
    <scope>NUCLEOTIDE SEQUENCE</scope>
    <source>
        <strain evidence="1">MF-1</strain>
    </source>
</reference>